<dbReference type="Gene3D" id="2.60.40.2810">
    <property type="match status" value="2"/>
</dbReference>
<name>A0A4S8N365_9ACTN</name>
<keyword evidence="3" id="KW-1185">Reference proteome</keyword>
<reference evidence="2 3" key="1">
    <citation type="journal article" date="2009" name="Int. J. Syst. Evol. Microbiol.">
        <title>Nocardioides caeni sp. nov., isolated from wastewater.</title>
        <authorList>
            <person name="Yoon J.H."/>
            <person name="Kang S.J."/>
            <person name="Park S."/>
            <person name="Kim W."/>
            <person name="Oh T.K."/>
        </authorList>
    </citation>
    <scope>NUCLEOTIDE SEQUENCE [LARGE SCALE GENOMIC DNA]</scope>
    <source>
        <strain evidence="2 3">DSM 23134</strain>
    </source>
</reference>
<accession>A0A4S8N365</accession>
<dbReference type="NCBIfam" id="NF012211">
    <property type="entry name" value="tand_rpt_95"/>
    <property type="match status" value="2"/>
</dbReference>
<dbReference type="InterPro" id="IPR006311">
    <property type="entry name" value="TAT_signal"/>
</dbReference>
<evidence type="ECO:0000256" key="1">
    <source>
        <dbReference type="SAM" id="SignalP"/>
    </source>
</evidence>
<feature type="chain" id="PRO_5038666953" evidence="1">
    <location>
        <begin position="25"/>
        <end position="392"/>
    </location>
</feature>
<dbReference type="OrthoDB" id="9758957at2"/>
<organism evidence="2 3">
    <name type="scientific">Nocardioides caeni</name>
    <dbReference type="NCBI Taxonomy" id="574700"/>
    <lineage>
        <taxon>Bacteria</taxon>
        <taxon>Bacillati</taxon>
        <taxon>Actinomycetota</taxon>
        <taxon>Actinomycetes</taxon>
        <taxon>Propionibacteriales</taxon>
        <taxon>Nocardioidaceae</taxon>
        <taxon>Nocardioides</taxon>
    </lineage>
</organism>
<keyword evidence="1" id="KW-0732">Signal</keyword>
<dbReference type="Pfam" id="PF17963">
    <property type="entry name" value="Big_9"/>
    <property type="match status" value="2"/>
</dbReference>
<evidence type="ECO:0000313" key="3">
    <source>
        <dbReference type="Proteomes" id="UP000307087"/>
    </source>
</evidence>
<gene>
    <name evidence="2" type="ORF">E9934_14020</name>
</gene>
<dbReference type="PROSITE" id="PS51318">
    <property type="entry name" value="TAT"/>
    <property type="match status" value="1"/>
</dbReference>
<dbReference type="RefSeq" id="WP_136563525.1">
    <property type="nucleotide sequence ID" value="NZ_BAABLS010000006.1"/>
</dbReference>
<sequence length="392" mass="40569">MNPITRRVALGAAAIAGLGGPALALPATASPSLTVVCSTAQVDVMSGVTATFSLDCSDSEGGAVDSYVVVAGPSKAASFDVDEQTGEVTYQSTPAASGTDSFTFKGVVVGLGESPVTTATLTFDNNRPVCAPVAALSVVHDRDLAVPIECTDADGDDLSIVTGVTGAAHGTVDVDGDEVSYRPTAGYVGADSFSLRAGDGQLFSEEVTVAVTVTNQAPVCTSRSIRVPHDTSRTISITCTDADGDDLTHSLAAAPQHGTATIDGDQVTYRPAARYLGDDSFRVTATDGIATTSAETYTVRVSNVAPTCTAPRTIHLRRGRVVPVRVVCRDADGDAVRLVVAQRPRFGKVVVRGTQVLFQADRRRTGRVVFRIAGRDGVSTGRPVVVTAVVRR</sequence>
<comment type="caution">
    <text evidence="2">The sequence shown here is derived from an EMBL/GenBank/DDBJ whole genome shotgun (WGS) entry which is preliminary data.</text>
</comment>
<protein>
    <submittedName>
        <fullName evidence="2">Tandem-95 repeat protein</fullName>
    </submittedName>
</protein>
<dbReference type="EMBL" id="STGW01000010">
    <property type="protein sequence ID" value="THV10447.1"/>
    <property type="molecule type" value="Genomic_DNA"/>
</dbReference>
<dbReference type="Proteomes" id="UP000307087">
    <property type="component" value="Unassembled WGS sequence"/>
</dbReference>
<proteinExistence type="predicted"/>
<feature type="signal peptide" evidence="1">
    <location>
        <begin position="1"/>
        <end position="24"/>
    </location>
</feature>
<dbReference type="AlphaFoldDB" id="A0A4S8N365"/>
<evidence type="ECO:0000313" key="2">
    <source>
        <dbReference type="EMBL" id="THV10447.1"/>
    </source>
</evidence>